<evidence type="ECO:0000313" key="2">
    <source>
        <dbReference type="EMBL" id="KAK1405366.1"/>
    </source>
</evidence>
<evidence type="ECO:0000313" key="3">
    <source>
        <dbReference type="Proteomes" id="UP001237642"/>
    </source>
</evidence>
<evidence type="ECO:0000259" key="1">
    <source>
        <dbReference type="PROSITE" id="PS51335"/>
    </source>
</evidence>
<comment type="caution">
    <text evidence="2">The sequence shown here is derived from an EMBL/GenBank/DDBJ whole genome shotgun (WGS) entry which is preliminary data.</text>
</comment>
<gene>
    <name evidence="2" type="ORF">POM88_004971</name>
</gene>
<reference evidence="2" key="1">
    <citation type="submission" date="2023-02" db="EMBL/GenBank/DDBJ databases">
        <title>Genome of toxic invasive species Heracleum sosnowskyi carries increased number of genes despite the absence of recent whole-genome duplications.</title>
        <authorList>
            <person name="Schelkunov M."/>
            <person name="Shtratnikova V."/>
            <person name="Makarenko M."/>
            <person name="Klepikova A."/>
            <person name="Omelchenko D."/>
            <person name="Novikova G."/>
            <person name="Obukhova E."/>
            <person name="Bogdanov V."/>
            <person name="Penin A."/>
            <person name="Logacheva M."/>
        </authorList>
    </citation>
    <scope>NUCLEOTIDE SEQUENCE</scope>
    <source>
        <strain evidence="2">Hsosn_3</strain>
        <tissue evidence="2">Leaf</tissue>
    </source>
</reference>
<dbReference type="Pfam" id="PF04727">
    <property type="entry name" value="ELMO_CED12"/>
    <property type="match status" value="1"/>
</dbReference>
<accession>A0AAD8JKN3</accession>
<name>A0AAD8JKN3_9APIA</name>
<feature type="domain" description="ELMO" evidence="1">
    <location>
        <begin position="106"/>
        <end position="267"/>
    </location>
</feature>
<proteinExistence type="predicted"/>
<protein>
    <submittedName>
        <fullName evidence="2">ELMO domain-containing protein</fullName>
    </submittedName>
</protein>
<reference evidence="2" key="2">
    <citation type="submission" date="2023-05" db="EMBL/GenBank/DDBJ databases">
        <authorList>
            <person name="Schelkunov M.I."/>
        </authorList>
    </citation>
    <scope>NUCLEOTIDE SEQUENCE</scope>
    <source>
        <strain evidence="2">Hsosn_3</strain>
        <tissue evidence="2">Leaf</tissue>
    </source>
</reference>
<dbReference type="PANTHER" id="PTHR12771">
    <property type="entry name" value="ENGULFMENT AND CELL MOTILITY"/>
    <property type="match status" value="1"/>
</dbReference>
<dbReference type="InterPro" id="IPR050868">
    <property type="entry name" value="ELMO_domain-containing"/>
</dbReference>
<dbReference type="AlphaFoldDB" id="A0AAD8JKN3"/>
<dbReference type="InterPro" id="IPR006816">
    <property type="entry name" value="ELMO_dom"/>
</dbReference>
<sequence length="286" mass="33133">MRLRRRRFIPSCSSRRRVDEDDIFWTQRKDDDKLAWSQNSAQVTSDLLQCFSNAMVGPRSWIGGLFNNKLFGGGKTLDSSFTPVQEARLQKLQERMDIPFDETRLDHRASLLALWKICFPNVRLSGFISEQWKEMGWQGCNPATDFRGCGFVSLENLLFFARSYPACFFRLLFKKGGKRADWEYPFAVAGINVSFMLIQMLDMSTGKPKGRTGIHFARLLGEDENAFDVLFCVAFAMMDAQWLAMKASYMEFNDVLRTTRIQLERELCLEDVKRISDIPAYNLLFR</sequence>
<keyword evidence="3" id="KW-1185">Reference proteome</keyword>
<organism evidence="2 3">
    <name type="scientific">Heracleum sosnowskyi</name>
    <dbReference type="NCBI Taxonomy" id="360622"/>
    <lineage>
        <taxon>Eukaryota</taxon>
        <taxon>Viridiplantae</taxon>
        <taxon>Streptophyta</taxon>
        <taxon>Embryophyta</taxon>
        <taxon>Tracheophyta</taxon>
        <taxon>Spermatophyta</taxon>
        <taxon>Magnoliopsida</taxon>
        <taxon>eudicotyledons</taxon>
        <taxon>Gunneridae</taxon>
        <taxon>Pentapetalae</taxon>
        <taxon>asterids</taxon>
        <taxon>campanulids</taxon>
        <taxon>Apiales</taxon>
        <taxon>Apiaceae</taxon>
        <taxon>Apioideae</taxon>
        <taxon>apioid superclade</taxon>
        <taxon>Tordylieae</taxon>
        <taxon>Tordyliinae</taxon>
        <taxon>Heracleum</taxon>
    </lineage>
</organism>
<dbReference type="PROSITE" id="PS51335">
    <property type="entry name" value="ELMO"/>
    <property type="match status" value="1"/>
</dbReference>
<dbReference type="PANTHER" id="PTHR12771:SF3">
    <property type="entry name" value="ELMO_CED-12 FAMILY PROTEIN"/>
    <property type="match status" value="1"/>
</dbReference>
<dbReference type="Proteomes" id="UP001237642">
    <property type="component" value="Unassembled WGS sequence"/>
</dbReference>
<dbReference type="EMBL" id="JAUIZM010000001">
    <property type="protein sequence ID" value="KAK1405366.1"/>
    <property type="molecule type" value="Genomic_DNA"/>
</dbReference>